<dbReference type="Pfam" id="PF12840">
    <property type="entry name" value="HTH_20"/>
    <property type="match status" value="1"/>
</dbReference>
<evidence type="ECO:0000256" key="1">
    <source>
        <dbReference type="ARBA" id="ARBA00023015"/>
    </source>
</evidence>
<keyword evidence="3" id="KW-0804">Transcription</keyword>
<keyword evidence="2" id="KW-0238">DNA-binding</keyword>
<dbReference type="NCBIfam" id="NF033788">
    <property type="entry name" value="HTH_metalloreg"/>
    <property type="match status" value="1"/>
</dbReference>
<proteinExistence type="predicted"/>
<dbReference type="GO" id="GO:0003700">
    <property type="term" value="F:DNA-binding transcription factor activity"/>
    <property type="evidence" value="ECO:0007669"/>
    <property type="project" value="InterPro"/>
</dbReference>
<feature type="domain" description="HTH arsR-type" evidence="4">
    <location>
        <begin position="1"/>
        <end position="95"/>
    </location>
</feature>
<dbReference type="Gene3D" id="1.10.10.10">
    <property type="entry name" value="Winged helix-like DNA-binding domain superfamily/Winged helix DNA-binding domain"/>
    <property type="match status" value="1"/>
</dbReference>
<dbReference type="PANTHER" id="PTHR43132:SF2">
    <property type="entry name" value="ARSENICAL RESISTANCE OPERON REPRESSOR ARSR-RELATED"/>
    <property type="match status" value="1"/>
</dbReference>
<name>A0A437J5I4_9SPHN</name>
<dbReference type="PROSITE" id="PS50987">
    <property type="entry name" value="HTH_ARSR_2"/>
    <property type="match status" value="1"/>
</dbReference>
<dbReference type="SMART" id="SM00418">
    <property type="entry name" value="HTH_ARSR"/>
    <property type="match status" value="1"/>
</dbReference>
<reference evidence="5 6" key="1">
    <citation type="submission" date="2019-01" db="EMBL/GenBank/DDBJ databases">
        <authorList>
            <person name="Chen W.-M."/>
        </authorList>
    </citation>
    <scope>NUCLEOTIDE SEQUENCE [LARGE SCALE GENOMIC DNA]</scope>
    <source>
        <strain evidence="5 6">TLA-22</strain>
    </source>
</reference>
<keyword evidence="6" id="KW-1185">Reference proteome</keyword>
<keyword evidence="1" id="KW-0805">Transcription regulation</keyword>
<gene>
    <name evidence="5" type="ORF">ENE74_12740</name>
</gene>
<dbReference type="InterPro" id="IPR051011">
    <property type="entry name" value="Metal_resp_trans_reg"/>
</dbReference>
<dbReference type="InterPro" id="IPR036388">
    <property type="entry name" value="WH-like_DNA-bd_sf"/>
</dbReference>
<evidence type="ECO:0000256" key="3">
    <source>
        <dbReference type="ARBA" id="ARBA00023163"/>
    </source>
</evidence>
<organism evidence="5 6">
    <name type="scientific">Sphingobium algorifonticola</name>
    <dbReference type="NCBI Taxonomy" id="2008318"/>
    <lineage>
        <taxon>Bacteria</taxon>
        <taxon>Pseudomonadati</taxon>
        <taxon>Pseudomonadota</taxon>
        <taxon>Alphaproteobacteria</taxon>
        <taxon>Sphingomonadales</taxon>
        <taxon>Sphingomonadaceae</taxon>
        <taxon>Sphingobium</taxon>
    </lineage>
</organism>
<dbReference type="AlphaFoldDB" id="A0A437J5I4"/>
<dbReference type="InterPro" id="IPR036390">
    <property type="entry name" value="WH_DNA-bd_sf"/>
</dbReference>
<dbReference type="SUPFAM" id="SSF46785">
    <property type="entry name" value="Winged helix' DNA-binding domain"/>
    <property type="match status" value="1"/>
</dbReference>
<evidence type="ECO:0000313" key="5">
    <source>
        <dbReference type="EMBL" id="RVT40202.1"/>
    </source>
</evidence>
<dbReference type="InterPro" id="IPR001845">
    <property type="entry name" value="HTH_ArsR_DNA-bd_dom"/>
</dbReference>
<comment type="caution">
    <text evidence="5">The sequence shown here is derived from an EMBL/GenBank/DDBJ whole genome shotgun (WGS) entry which is preliminary data.</text>
</comment>
<dbReference type="RefSeq" id="WP_127691301.1">
    <property type="nucleotide sequence ID" value="NZ_RZUL01000004.1"/>
</dbReference>
<sequence length="115" mass="12299">MDDAAAIEGFGALAQDTRLAVFRLLVRHVPDGLPAGEIARMAGVQPNTLSTHLAILTCAGLIRAERHGRFIVYHAVLDQIRALTLYLLRDCCSGHVDLCLPIRDALTACATAPPA</sequence>
<evidence type="ECO:0000256" key="2">
    <source>
        <dbReference type="ARBA" id="ARBA00023125"/>
    </source>
</evidence>
<dbReference type="PANTHER" id="PTHR43132">
    <property type="entry name" value="ARSENICAL RESISTANCE OPERON REPRESSOR ARSR-RELATED"/>
    <property type="match status" value="1"/>
</dbReference>
<accession>A0A437J5I4</accession>
<dbReference type="InterPro" id="IPR011991">
    <property type="entry name" value="ArsR-like_HTH"/>
</dbReference>
<dbReference type="PRINTS" id="PR00778">
    <property type="entry name" value="HTHARSR"/>
</dbReference>
<dbReference type="CDD" id="cd00090">
    <property type="entry name" value="HTH_ARSR"/>
    <property type="match status" value="1"/>
</dbReference>
<evidence type="ECO:0000313" key="6">
    <source>
        <dbReference type="Proteomes" id="UP000282977"/>
    </source>
</evidence>
<dbReference type="GO" id="GO:0003677">
    <property type="term" value="F:DNA binding"/>
    <property type="evidence" value="ECO:0007669"/>
    <property type="project" value="UniProtKB-KW"/>
</dbReference>
<dbReference type="Proteomes" id="UP000282977">
    <property type="component" value="Unassembled WGS sequence"/>
</dbReference>
<dbReference type="EMBL" id="RZUL01000004">
    <property type="protein sequence ID" value="RVT40202.1"/>
    <property type="molecule type" value="Genomic_DNA"/>
</dbReference>
<dbReference type="OrthoDB" id="9804742at2"/>
<evidence type="ECO:0000259" key="4">
    <source>
        <dbReference type="PROSITE" id="PS50987"/>
    </source>
</evidence>
<protein>
    <submittedName>
        <fullName evidence="5">Transcriptional regulator</fullName>
    </submittedName>
</protein>